<organism evidence="2 3">
    <name type="scientific">Westerdykella ornata</name>
    <dbReference type="NCBI Taxonomy" id="318751"/>
    <lineage>
        <taxon>Eukaryota</taxon>
        <taxon>Fungi</taxon>
        <taxon>Dikarya</taxon>
        <taxon>Ascomycota</taxon>
        <taxon>Pezizomycotina</taxon>
        <taxon>Dothideomycetes</taxon>
        <taxon>Pleosporomycetidae</taxon>
        <taxon>Pleosporales</taxon>
        <taxon>Sporormiaceae</taxon>
        <taxon>Westerdykella</taxon>
    </lineage>
</organism>
<evidence type="ECO:0000256" key="1">
    <source>
        <dbReference type="SAM" id="MobiDB-lite"/>
    </source>
</evidence>
<proteinExistence type="predicted"/>
<dbReference type="Proteomes" id="UP000800097">
    <property type="component" value="Unassembled WGS sequence"/>
</dbReference>
<evidence type="ECO:0000313" key="3">
    <source>
        <dbReference type="Proteomes" id="UP000800097"/>
    </source>
</evidence>
<dbReference type="RefSeq" id="XP_033653575.1">
    <property type="nucleotide sequence ID" value="XM_033801376.1"/>
</dbReference>
<evidence type="ECO:0000313" key="2">
    <source>
        <dbReference type="EMBL" id="KAF2276036.1"/>
    </source>
</evidence>
<keyword evidence="3" id="KW-1185">Reference proteome</keyword>
<dbReference type="AlphaFoldDB" id="A0A6A6JK10"/>
<dbReference type="GeneID" id="54554551"/>
<dbReference type="EMBL" id="ML986494">
    <property type="protein sequence ID" value="KAF2276036.1"/>
    <property type="molecule type" value="Genomic_DNA"/>
</dbReference>
<protein>
    <submittedName>
        <fullName evidence="2">Uncharacterized protein</fullName>
    </submittedName>
</protein>
<reference evidence="2" key="1">
    <citation type="journal article" date="2020" name="Stud. Mycol.">
        <title>101 Dothideomycetes genomes: a test case for predicting lifestyles and emergence of pathogens.</title>
        <authorList>
            <person name="Haridas S."/>
            <person name="Albert R."/>
            <person name="Binder M."/>
            <person name="Bloem J."/>
            <person name="Labutti K."/>
            <person name="Salamov A."/>
            <person name="Andreopoulos B."/>
            <person name="Baker S."/>
            <person name="Barry K."/>
            <person name="Bills G."/>
            <person name="Bluhm B."/>
            <person name="Cannon C."/>
            <person name="Castanera R."/>
            <person name="Culley D."/>
            <person name="Daum C."/>
            <person name="Ezra D."/>
            <person name="Gonzalez J."/>
            <person name="Henrissat B."/>
            <person name="Kuo A."/>
            <person name="Liang C."/>
            <person name="Lipzen A."/>
            <person name="Lutzoni F."/>
            <person name="Magnuson J."/>
            <person name="Mondo S."/>
            <person name="Nolan M."/>
            <person name="Ohm R."/>
            <person name="Pangilinan J."/>
            <person name="Park H.-J."/>
            <person name="Ramirez L."/>
            <person name="Alfaro M."/>
            <person name="Sun H."/>
            <person name="Tritt A."/>
            <person name="Yoshinaga Y."/>
            <person name="Zwiers L.-H."/>
            <person name="Turgeon B."/>
            <person name="Goodwin S."/>
            <person name="Spatafora J."/>
            <person name="Crous P."/>
            <person name="Grigoriev I."/>
        </authorList>
    </citation>
    <scope>NUCLEOTIDE SEQUENCE</scope>
    <source>
        <strain evidence="2">CBS 379.55</strain>
    </source>
</reference>
<gene>
    <name evidence="2" type="ORF">EI97DRAFT_46372</name>
</gene>
<name>A0A6A6JK10_WESOR</name>
<sequence>MREAIIHRHTTAHGHTQSQSSHHKPVAPLRFSPIHPHSLSAQQISQTGWKGGRAHTHARCSLRPPALILRYSLCIFNLIDKAEQRLHLVRPCICTLSRPVPTQPIPSPRRQTTTIVKSAFYPPACLPPACLYRRGTSPTPPTQSASRPIK</sequence>
<accession>A0A6A6JK10</accession>
<feature type="region of interest" description="Disordered" evidence="1">
    <location>
        <begin position="1"/>
        <end position="32"/>
    </location>
</feature>